<name>A0A1G2Q5E2_9BACT</name>
<dbReference type="EMBL" id="MHTC01000006">
    <property type="protein sequence ID" value="OHA55775.1"/>
    <property type="molecule type" value="Genomic_DNA"/>
</dbReference>
<dbReference type="Proteomes" id="UP000177575">
    <property type="component" value="Unassembled WGS sequence"/>
</dbReference>
<feature type="transmembrane region" description="Helical" evidence="1">
    <location>
        <begin position="12"/>
        <end position="34"/>
    </location>
</feature>
<gene>
    <name evidence="2" type="ORF">A2388_01825</name>
</gene>
<evidence type="ECO:0000313" key="2">
    <source>
        <dbReference type="EMBL" id="OHA55775.1"/>
    </source>
</evidence>
<keyword evidence="1" id="KW-1133">Transmembrane helix</keyword>
<organism evidence="2 3">
    <name type="scientific">Candidatus Veblenbacteria bacterium RIFOXYB1_FULL_43_13</name>
    <dbReference type="NCBI Taxonomy" id="1802426"/>
    <lineage>
        <taxon>Bacteria</taxon>
        <taxon>Candidatus Vebleniibacteriota</taxon>
    </lineage>
</organism>
<keyword evidence="1" id="KW-0812">Transmembrane</keyword>
<keyword evidence="1" id="KW-0472">Membrane</keyword>
<comment type="caution">
    <text evidence="2">The sequence shown here is derived from an EMBL/GenBank/DDBJ whole genome shotgun (WGS) entry which is preliminary data.</text>
</comment>
<accession>A0A1G2Q5E2</accession>
<sequence>MPQQLPKPHSKLVRALFFWTGITATFSYRVIIILTNYPAIWLKLAWYVGTVGFVVYFIHRYQISERRAKLIHDHQLNSKVAAMPNLNEADRAAMEYLFQTLESSKEKWNYIFIFVMSGLALVWGVVTDIAAWLK</sequence>
<protein>
    <submittedName>
        <fullName evidence="2">Uncharacterized protein</fullName>
    </submittedName>
</protein>
<reference evidence="2 3" key="1">
    <citation type="journal article" date="2016" name="Nat. Commun.">
        <title>Thousands of microbial genomes shed light on interconnected biogeochemical processes in an aquifer system.</title>
        <authorList>
            <person name="Anantharaman K."/>
            <person name="Brown C.T."/>
            <person name="Hug L.A."/>
            <person name="Sharon I."/>
            <person name="Castelle C.J."/>
            <person name="Probst A.J."/>
            <person name="Thomas B.C."/>
            <person name="Singh A."/>
            <person name="Wilkins M.J."/>
            <person name="Karaoz U."/>
            <person name="Brodie E.L."/>
            <person name="Williams K.H."/>
            <person name="Hubbard S.S."/>
            <person name="Banfield J.F."/>
        </authorList>
    </citation>
    <scope>NUCLEOTIDE SEQUENCE [LARGE SCALE GENOMIC DNA]</scope>
</reference>
<evidence type="ECO:0000256" key="1">
    <source>
        <dbReference type="SAM" id="Phobius"/>
    </source>
</evidence>
<proteinExistence type="predicted"/>
<feature type="transmembrane region" description="Helical" evidence="1">
    <location>
        <begin position="110"/>
        <end position="133"/>
    </location>
</feature>
<evidence type="ECO:0000313" key="3">
    <source>
        <dbReference type="Proteomes" id="UP000177575"/>
    </source>
</evidence>
<feature type="transmembrane region" description="Helical" evidence="1">
    <location>
        <begin position="40"/>
        <end position="59"/>
    </location>
</feature>
<dbReference type="AlphaFoldDB" id="A0A1G2Q5E2"/>